<evidence type="ECO:0008006" key="3">
    <source>
        <dbReference type="Google" id="ProtNLM"/>
    </source>
</evidence>
<protein>
    <recommendedName>
        <fullName evidence="3">TetR/AcrR family transcriptional regulator</fullName>
    </recommendedName>
</protein>
<accession>A0ABP7HZ10</accession>
<sequence>MAAVENRGVRSAGVASIGAMDPFTRPDSPDLVDMLTDGMVRVLRSRGLQEFSIAACARAVDLSPQALNERFSGKYGARRRVLQLVANAYGARWLEWVRPGLEADPPLIRLPESDEEISGVRVWLALAELGRGEGHVGNPHLAGLLSSFRATEADLVGDAFRTWTGLPPNRVQLTILTALTDGLRAELAAPHARIAHPAAVDAMARAVADLGAILRRRRPGVGVPQAA</sequence>
<evidence type="ECO:0000313" key="2">
    <source>
        <dbReference type="Proteomes" id="UP001501821"/>
    </source>
</evidence>
<dbReference type="Proteomes" id="UP001501821">
    <property type="component" value="Unassembled WGS sequence"/>
</dbReference>
<keyword evidence="2" id="KW-1185">Reference proteome</keyword>
<organism evidence="1 2">
    <name type="scientific">Nocardioides panacisoli</name>
    <dbReference type="NCBI Taxonomy" id="627624"/>
    <lineage>
        <taxon>Bacteria</taxon>
        <taxon>Bacillati</taxon>
        <taxon>Actinomycetota</taxon>
        <taxon>Actinomycetes</taxon>
        <taxon>Propionibacteriales</taxon>
        <taxon>Nocardioidaceae</taxon>
        <taxon>Nocardioides</taxon>
    </lineage>
</organism>
<proteinExistence type="predicted"/>
<dbReference type="Gene3D" id="1.10.357.10">
    <property type="entry name" value="Tetracycline Repressor, domain 2"/>
    <property type="match status" value="1"/>
</dbReference>
<dbReference type="InterPro" id="IPR009057">
    <property type="entry name" value="Homeodomain-like_sf"/>
</dbReference>
<comment type="caution">
    <text evidence="1">The sequence shown here is derived from an EMBL/GenBank/DDBJ whole genome shotgun (WGS) entry which is preliminary data.</text>
</comment>
<evidence type="ECO:0000313" key="1">
    <source>
        <dbReference type="EMBL" id="GAA3802215.1"/>
    </source>
</evidence>
<name>A0ABP7HZ10_9ACTN</name>
<dbReference type="SUPFAM" id="SSF46689">
    <property type="entry name" value="Homeodomain-like"/>
    <property type="match status" value="1"/>
</dbReference>
<dbReference type="EMBL" id="BAABAH010000001">
    <property type="protein sequence ID" value="GAA3802215.1"/>
    <property type="molecule type" value="Genomic_DNA"/>
</dbReference>
<reference evidence="2" key="1">
    <citation type="journal article" date="2019" name="Int. J. Syst. Evol. Microbiol.">
        <title>The Global Catalogue of Microorganisms (GCM) 10K type strain sequencing project: providing services to taxonomists for standard genome sequencing and annotation.</title>
        <authorList>
            <consortium name="The Broad Institute Genomics Platform"/>
            <consortium name="The Broad Institute Genome Sequencing Center for Infectious Disease"/>
            <person name="Wu L."/>
            <person name="Ma J."/>
        </authorList>
    </citation>
    <scope>NUCLEOTIDE SEQUENCE [LARGE SCALE GENOMIC DNA]</scope>
    <source>
        <strain evidence="2">JCM 16953</strain>
    </source>
</reference>
<gene>
    <name evidence="1" type="ORF">GCM10022242_01500</name>
</gene>